<protein>
    <recommendedName>
        <fullName evidence="4">Dolichyl-phosphate-mannose-protein mannosyltransferase</fullName>
    </recommendedName>
</protein>
<feature type="transmembrane region" description="Helical" evidence="1">
    <location>
        <begin position="217"/>
        <end position="236"/>
    </location>
</feature>
<feature type="transmembrane region" description="Helical" evidence="1">
    <location>
        <begin position="368"/>
        <end position="387"/>
    </location>
</feature>
<dbReference type="EMBL" id="JBHSDC010000022">
    <property type="protein sequence ID" value="MFC4232611.1"/>
    <property type="molecule type" value="Genomic_DNA"/>
</dbReference>
<comment type="caution">
    <text evidence="2">The sequence shown here is derived from an EMBL/GenBank/DDBJ whole genome shotgun (WGS) entry which is preliminary data.</text>
</comment>
<keyword evidence="1" id="KW-1133">Transmembrane helix</keyword>
<feature type="transmembrane region" description="Helical" evidence="1">
    <location>
        <begin position="422"/>
        <end position="440"/>
    </location>
</feature>
<proteinExistence type="predicted"/>
<feature type="transmembrane region" description="Helical" evidence="1">
    <location>
        <begin position="493"/>
        <end position="511"/>
    </location>
</feature>
<keyword evidence="3" id="KW-1185">Reference proteome</keyword>
<dbReference type="RefSeq" id="WP_379014527.1">
    <property type="nucleotide sequence ID" value="NZ_JBHSDC010000022.1"/>
</dbReference>
<gene>
    <name evidence="2" type="ORF">ACFOW1_11950</name>
</gene>
<evidence type="ECO:0000313" key="2">
    <source>
        <dbReference type="EMBL" id="MFC4232611.1"/>
    </source>
</evidence>
<evidence type="ECO:0008006" key="4">
    <source>
        <dbReference type="Google" id="ProtNLM"/>
    </source>
</evidence>
<keyword evidence="1" id="KW-0472">Membrane</keyword>
<feature type="transmembrane region" description="Helical" evidence="1">
    <location>
        <begin position="69"/>
        <end position="87"/>
    </location>
</feature>
<sequence length="567" mass="65624">MLNKIIISVCYGLGIMVLVLLTSNWFFLRAMSYETLISIALHEIQREDLRTTLISKYFPVSKFLVLQKLSFLITILSGVALILCIWYKAHIMRVLTKISTKFHGHFKFWIEELTSSSKKSSIILLCLLCIIFVRSVLISDIFALQYDEVWNYNYFLSKNVLYSFVAYNNYPLHNIITSVLLKFLPINAFTIRLSVILFGQFTCVLVFIIVKKMFREDWLALCGVVIFSCLPVSVYYMLYARGVMVNMFFLVCIYYSVTRLVEKRLTFFQVLGISSLNALATYSILSHIYFIVFSSIAMVLYLVLHKKYALLLQVFCYSFLSILLSGILISPFLLGTGIGFGLDASIANTSYLALHDLPFHCYSEFYGGWWYTFYILFLLNIILLFVASAKKYQFLIIINLVFMASIFLIKWLTHIFPPERALTYLVLVPFSTIILLCNILRTKKIITISLAVCFSVASFYQAYTGSFMNWSKVLDKRVKQLSDVLMKNNIESVYNYSPTFYYFVPGLVYYYSLNHKRFNYYTSIKESTRYKPISEVDKVDCIVVSGTTLPYPAIFKEGEDIVYSLSK</sequence>
<feature type="transmembrane region" description="Helical" evidence="1">
    <location>
        <begin position="288"/>
        <end position="304"/>
    </location>
</feature>
<name>A0ABV8PYU4_9BACT</name>
<evidence type="ECO:0000256" key="1">
    <source>
        <dbReference type="SAM" id="Phobius"/>
    </source>
</evidence>
<feature type="transmembrane region" description="Helical" evidence="1">
    <location>
        <begin position="122"/>
        <end position="146"/>
    </location>
</feature>
<feature type="transmembrane region" description="Helical" evidence="1">
    <location>
        <begin position="394"/>
        <end position="416"/>
    </location>
</feature>
<dbReference type="Proteomes" id="UP001595906">
    <property type="component" value="Unassembled WGS sequence"/>
</dbReference>
<evidence type="ECO:0000313" key="3">
    <source>
        <dbReference type="Proteomes" id="UP001595906"/>
    </source>
</evidence>
<keyword evidence="1" id="KW-0812">Transmembrane</keyword>
<accession>A0ABV8PYU4</accession>
<feature type="transmembrane region" description="Helical" evidence="1">
    <location>
        <begin position="445"/>
        <end position="463"/>
    </location>
</feature>
<feature type="transmembrane region" description="Helical" evidence="1">
    <location>
        <begin position="311"/>
        <end position="334"/>
    </location>
</feature>
<organism evidence="2 3">
    <name type="scientific">Parasediminibacterium paludis</name>
    <dbReference type="NCBI Taxonomy" id="908966"/>
    <lineage>
        <taxon>Bacteria</taxon>
        <taxon>Pseudomonadati</taxon>
        <taxon>Bacteroidota</taxon>
        <taxon>Chitinophagia</taxon>
        <taxon>Chitinophagales</taxon>
        <taxon>Chitinophagaceae</taxon>
        <taxon>Parasediminibacterium</taxon>
    </lineage>
</organism>
<feature type="transmembrane region" description="Helical" evidence="1">
    <location>
        <begin position="189"/>
        <end position="210"/>
    </location>
</feature>
<reference evidence="3" key="1">
    <citation type="journal article" date="2019" name="Int. J. Syst. Evol. Microbiol.">
        <title>The Global Catalogue of Microorganisms (GCM) 10K type strain sequencing project: providing services to taxonomists for standard genome sequencing and annotation.</title>
        <authorList>
            <consortium name="The Broad Institute Genomics Platform"/>
            <consortium name="The Broad Institute Genome Sequencing Center for Infectious Disease"/>
            <person name="Wu L."/>
            <person name="Ma J."/>
        </authorList>
    </citation>
    <scope>NUCLEOTIDE SEQUENCE [LARGE SCALE GENOMIC DNA]</scope>
    <source>
        <strain evidence="3">CECT 8010</strain>
    </source>
</reference>
<feature type="transmembrane region" description="Helical" evidence="1">
    <location>
        <begin position="5"/>
        <end position="28"/>
    </location>
</feature>